<organism evidence="2 3">
    <name type="scientific">Bacillus spongiae</name>
    <dbReference type="NCBI Taxonomy" id="2683610"/>
    <lineage>
        <taxon>Bacteria</taxon>
        <taxon>Bacillati</taxon>
        <taxon>Bacillota</taxon>
        <taxon>Bacilli</taxon>
        <taxon>Bacillales</taxon>
        <taxon>Bacillaceae</taxon>
        <taxon>Bacillus</taxon>
    </lineage>
</organism>
<dbReference type="Pfam" id="PF13229">
    <property type="entry name" value="Beta_helix"/>
    <property type="match status" value="1"/>
</dbReference>
<dbReference type="InterPro" id="IPR011050">
    <property type="entry name" value="Pectin_lyase_fold/virulence"/>
</dbReference>
<dbReference type="RefSeq" id="WP_336586993.1">
    <property type="nucleotide sequence ID" value="NZ_JBBAXC010000008.1"/>
</dbReference>
<feature type="domain" description="Right handed beta helix" evidence="1">
    <location>
        <begin position="158"/>
        <end position="289"/>
    </location>
</feature>
<evidence type="ECO:0000313" key="2">
    <source>
        <dbReference type="EMBL" id="MEI5907552.1"/>
    </source>
</evidence>
<dbReference type="InterPro" id="IPR012334">
    <property type="entry name" value="Pectin_lyas_fold"/>
</dbReference>
<gene>
    <name evidence="2" type="ORF">WAK64_10825</name>
</gene>
<dbReference type="Proteomes" id="UP001312865">
    <property type="component" value="Unassembled WGS sequence"/>
</dbReference>
<dbReference type="EMBL" id="JBBAXC010000008">
    <property type="protein sequence ID" value="MEI5907552.1"/>
    <property type="molecule type" value="Genomic_DNA"/>
</dbReference>
<dbReference type="SUPFAM" id="SSF51126">
    <property type="entry name" value="Pectin lyase-like"/>
    <property type="match status" value="1"/>
</dbReference>
<reference evidence="2 3" key="1">
    <citation type="journal article" date="2018" name="J. Microbiol.">
        <title>Bacillus spongiae sp. nov., isolated from sponge of Jeju Island.</title>
        <authorList>
            <person name="Lee G.E."/>
            <person name="Im W.T."/>
            <person name="Park J.S."/>
        </authorList>
    </citation>
    <scope>NUCLEOTIDE SEQUENCE [LARGE SCALE GENOMIC DNA]</scope>
    <source>
        <strain evidence="2 3">135PIL107-10</strain>
    </source>
</reference>
<evidence type="ECO:0000259" key="1">
    <source>
        <dbReference type="Pfam" id="PF13229"/>
    </source>
</evidence>
<dbReference type="InterPro" id="IPR006626">
    <property type="entry name" value="PbH1"/>
</dbReference>
<dbReference type="SMART" id="SM00710">
    <property type="entry name" value="PbH1"/>
    <property type="match status" value="5"/>
</dbReference>
<evidence type="ECO:0000313" key="3">
    <source>
        <dbReference type="Proteomes" id="UP001312865"/>
    </source>
</evidence>
<name>A0ABU8HE56_9BACI</name>
<proteinExistence type="predicted"/>
<comment type="caution">
    <text evidence="2">The sequence shown here is derived from an EMBL/GenBank/DDBJ whole genome shotgun (WGS) entry which is preliminary data.</text>
</comment>
<protein>
    <submittedName>
        <fullName evidence="2">Right-handed parallel beta-helix repeat-containing protein</fullName>
    </submittedName>
</protein>
<dbReference type="InterPro" id="IPR039448">
    <property type="entry name" value="Beta_helix"/>
</dbReference>
<sequence>MVLRIVPTVAFPTVQDAIDVSSPGDSIKILAGKFDGFEVTVQGLKIFGCGIGRTIIEGVPAGGGMNGVLVIANLNMLQGFTIQGFIGNGISVVNNGCILKDIESINNQGAGFLIINPDNYLTRCIAAFNTTGYNITTSSLVFDCQSFLNKMNGFETIGNDISIINSTSEKNGENGVLVGETNTIFENKIQNNRTDGVELTDENSNIQRNTICHNGSNGISVLTGVSGNSIDSNIVRNNGTDITNAGILVEDGAMDNDIRFNKAKDNVEFDIEAQGAAFADNTFDANQCGSSDPATICT</sequence>
<accession>A0ABU8HE56</accession>
<dbReference type="Gene3D" id="2.160.20.10">
    <property type="entry name" value="Single-stranded right-handed beta-helix, Pectin lyase-like"/>
    <property type="match status" value="2"/>
</dbReference>
<keyword evidence="3" id="KW-1185">Reference proteome</keyword>